<dbReference type="EMBL" id="JAEAOA010001623">
    <property type="protein sequence ID" value="KAK3579672.1"/>
    <property type="molecule type" value="Genomic_DNA"/>
</dbReference>
<evidence type="ECO:0000313" key="2">
    <source>
        <dbReference type="Proteomes" id="UP001195483"/>
    </source>
</evidence>
<sequence length="82" mass="9129">MPRDCAELMDHGTIPFMFEVILKDSTDMVNNLSKVILELNDITDPSQLELQKAEIEIVVSILDKIVGINTSGDVHGSFQVQE</sequence>
<dbReference type="Proteomes" id="UP001195483">
    <property type="component" value="Unassembled WGS sequence"/>
</dbReference>
<accession>A0AAE0RU35</accession>
<organism evidence="1 2">
    <name type="scientific">Potamilus streckersoni</name>
    <dbReference type="NCBI Taxonomy" id="2493646"/>
    <lineage>
        <taxon>Eukaryota</taxon>
        <taxon>Metazoa</taxon>
        <taxon>Spiralia</taxon>
        <taxon>Lophotrochozoa</taxon>
        <taxon>Mollusca</taxon>
        <taxon>Bivalvia</taxon>
        <taxon>Autobranchia</taxon>
        <taxon>Heteroconchia</taxon>
        <taxon>Palaeoheterodonta</taxon>
        <taxon>Unionida</taxon>
        <taxon>Unionoidea</taxon>
        <taxon>Unionidae</taxon>
        <taxon>Ambleminae</taxon>
        <taxon>Lampsilini</taxon>
        <taxon>Potamilus</taxon>
    </lineage>
</organism>
<gene>
    <name evidence="1" type="ORF">CHS0354_027127</name>
</gene>
<name>A0AAE0RU35_9BIVA</name>
<evidence type="ECO:0000313" key="1">
    <source>
        <dbReference type="EMBL" id="KAK3579672.1"/>
    </source>
</evidence>
<comment type="caution">
    <text evidence="1">The sequence shown here is derived from an EMBL/GenBank/DDBJ whole genome shotgun (WGS) entry which is preliminary data.</text>
</comment>
<reference evidence="1" key="3">
    <citation type="submission" date="2023-05" db="EMBL/GenBank/DDBJ databases">
        <authorList>
            <person name="Smith C.H."/>
        </authorList>
    </citation>
    <scope>NUCLEOTIDE SEQUENCE</scope>
    <source>
        <strain evidence="1">CHS0354</strain>
        <tissue evidence="1">Mantle</tissue>
    </source>
</reference>
<proteinExistence type="predicted"/>
<feature type="non-terminal residue" evidence="1">
    <location>
        <position position="82"/>
    </location>
</feature>
<keyword evidence="2" id="KW-1185">Reference proteome</keyword>
<protein>
    <submittedName>
        <fullName evidence="1">Uncharacterized protein</fullName>
    </submittedName>
</protein>
<reference evidence="1" key="1">
    <citation type="journal article" date="2021" name="Genome Biol. Evol.">
        <title>A High-Quality Reference Genome for a Parasitic Bivalve with Doubly Uniparental Inheritance (Bivalvia: Unionida).</title>
        <authorList>
            <person name="Smith C.H."/>
        </authorList>
    </citation>
    <scope>NUCLEOTIDE SEQUENCE</scope>
    <source>
        <strain evidence="1">CHS0354</strain>
    </source>
</reference>
<reference evidence="1" key="2">
    <citation type="journal article" date="2021" name="Genome Biol. Evol.">
        <title>Developing a high-quality reference genome for a parasitic bivalve with doubly uniparental inheritance (Bivalvia: Unionida).</title>
        <authorList>
            <person name="Smith C.H."/>
        </authorList>
    </citation>
    <scope>NUCLEOTIDE SEQUENCE</scope>
    <source>
        <strain evidence="1">CHS0354</strain>
        <tissue evidence="1">Mantle</tissue>
    </source>
</reference>
<dbReference type="AlphaFoldDB" id="A0AAE0RU35"/>